<dbReference type="PRINTS" id="PR00792">
    <property type="entry name" value="PEPSIN"/>
</dbReference>
<dbReference type="InterPro" id="IPR021109">
    <property type="entry name" value="Peptidase_aspartic_dom_sf"/>
</dbReference>
<dbReference type="Gene3D" id="2.40.70.10">
    <property type="entry name" value="Acid Proteases"/>
    <property type="match status" value="1"/>
</dbReference>
<dbReference type="InterPro" id="IPR001461">
    <property type="entry name" value="Aspartic_peptidase_A1"/>
</dbReference>
<dbReference type="GeneID" id="37036583"/>
<dbReference type="PANTHER" id="PTHR47966">
    <property type="entry name" value="BETA-SITE APP-CLEAVING ENZYME, ISOFORM A-RELATED"/>
    <property type="match status" value="1"/>
</dbReference>
<dbReference type="PANTHER" id="PTHR47966:SF57">
    <property type="entry name" value="PEPTIDASE A1 DOMAIN-CONTAINING PROTEIN"/>
    <property type="match status" value="1"/>
</dbReference>
<evidence type="ECO:0000256" key="1">
    <source>
        <dbReference type="ARBA" id="ARBA00007447"/>
    </source>
</evidence>
<proteinExistence type="inferred from homology"/>
<evidence type="ECO:0000259" key="2">
    <source>
        <dbReference type="PROSITE" id="PS51767"/>
    </source>
</evidence>
<dbReference type="InterPro" id="IPR034164">
    <property type="entry name" value="Pepsin-like_dom"/>
</dbReference>
<name>A0A316VQW2_9BASI</name>
<gene>
    <name evidence="3" type="ORF">IE81DRAFT_326045</name>
</gene>
<dbReference type="AlphaFoldDB" id="A0A316VQW2"/>
<dbReference type="InterPro" id="IPR033121">
    <property type="entry name" value="PEPTIDASE_A1"/>
</dbReference>
<dbReference type="InParanoid" id="A0A316VQW2"/>
<dbReference type="OrthoDB" id="771136at2759"/>
<dbReference type="PROSITE" id="PS51767">
    <property type="entry name" value="PEPTIDASE_A1"/>
    <property type="match status" value="1"/>
</dbReference>
<keyword evidence="4" id="KW-1185">Reference proteome</keyword>
<dbReference type="SUPFAM" id="SSF50630">
    <property type="entry name" value="Acid proteases"/>
    <property type="match status" value="1"/>
</dbReference>
<dbReference type="GO" id="GO:0004190">
    <property type="term" value="F:aspartic-type endopeptidase activity"/>
    <property type="evidence" value="ECO:0007669"/>
    <property type="project" value="InterPro"/>
</dbReference>
<keyword evidence="3" id="KW-0378">Hydrolase</keyword>
<accession>A0A316VQW2</accession>
<dbReference type="Pfam" id="PF00026">
    <property type="entry name" value="Asp"/>
    <property type="match status" value="1"/>
</dbReference>
<dbReference type="STRING" id="1522189.A0A316VQW2"/>
<reference evidence="3 4" key="1">
    <citation type="journal article" date="2018" name="Mol. Biol. Evol.">
        <title>Broad Genomic Sampling Reveals a Smut Pathogenic Ancestry of the Fungal Clade Ustilaginomycotina.</title>
        <authorList>
            <person name="Kijpornyongpan T."/>
            <person name="Mondo S.J."/>
            <person name="Barry K."/>
            <person name="Sandor L."/>
            <person name="Lee J."/>
            <person name="Lipzen A."/>
            <person name="Pangilinan J."/>
            <person name="LaButti K."/>
            <person name="Hainaut M."/>
            <person name="Henrissat B."/>
            <person name="Grigoriev I.V."/>
            <person name="Spatafora J.W."/>
            <person name="Aime M.C."/>
        </authorList>
    </citation>
    <scope>NUCLEOTIDE SEQUENCE [LARGE SCALE GENOMIC DNA]</scope>
    <source>
        <strain evidence="3 4">MCA 4658</strain>
    </source>
</reference>
<sequence>MQLAGQSTAAQTFALATAVTRGLLNQAIDGIAGLGFKALSTAKATPLWQNVGLSQADEMFSFFLQREIDSGNPENTQYGGVFTLGGTNSSLYQGDMNWSEVIDESYWLITLGGITLQNNTVSIGNTVNAAIDTGTTLIGGPSSVIADLYSQIPGSSPSTESEGYYNYPCATNVSASVTFGNQAYVLSPSDFLAGATDRTGETCLGAFFSVGSDQTKTLQWIVGAAFLKSVYSVFDYNSGKPRVGFAALADGLNGGTESSTVAQTQTAKVGGGNGATSSLHRVPLQTLLATLTATFCVFAVWL</sequence>
<feature type="domain" description="Peptidase A1" evidence="2">
    <location>
        <begin position="1"/>
        <end position="246"/>
    </location>
</feature>
<dbReference type="EMBL" id="KZ819438">
    <property type="protein sequence ID" value="PWN39912.1"/>
    <property type="molecule type" value="Genomic_DNA"/>
</dbReference>
<dbReference type="CDD" id="cd05471">
    <property type="entry name" value="pepsin_like"/>
    <property type="match status" value="1"/>
</dbReference>
<evidence type="ECO:0000313" key="3">
    <source>
        <dbReference type="EMBL" id="PWN39912.1"/>
    </source>
</evidence>
<keyword evidence="3" id="KW-0645">Protease</keyword>
<protein>
    <submittedName>
        <fullName evidence="3">Acid protease</fullName>
    </submittedName>
</protein>
<comment type="similarity">
    <text evidence="1">Belongs to the peptidase A1 family.</text>
</comment>
<dbReference type="RefSeq" id="XP_025367072.1">
    <property type="nucleotide sequence ID" value="XM_025514713.1"/>
</dbReference>
<dbReference type="Proteomes" id="UP000245783">
    <property type="component" value="Unassembled WGS sequence"/>
</dbReference>
<dbReference type="GO" id="GO:0006508">
    <property type="term" value="P:proteolysis"/>
    <property type="evidence" value="ECO:0007669"/>
    <property type="project" value="UniProtKB-KW"/>
</dbReference>
<organism evidence="3 4">
    <name type="scientific">Ceraceosorus guamensis</name>
    <dbReference type="NCBI Taxonomy" id="1522189"/>
    <lineage>
        <taxon>Eukaryota</taxon>
        <taxon>Fungi</taxon>
        <taxon>Dikarya</taxon>
        <taxon>Basidiomycota</taxon>
        <taxon>Ustilaginomycotina</taxon>
        <taxon>Exobasidiomycetes</taxon>
        <taxon>Ceraceosorales</taxon>
        <taxon>Ceraceosoraceae</taxon>
        <taxon>Ceraceosorus</taxon>
    </lineage>
</organism>
<evidence type="ECO:0000313" key="4">
    <source>
        <dbReference type="Proteomes" id="UP000245783"/>
    </source>
</evidence>